<accession>A0A2T3N1B5</accession>
<reference evidence="1 2" key="1">
    <citation type="submission" date="2018-03" db="EMBL/GenBank/DDBJ databases">
        <title>Whole genome sequencing of Histamine producing bacteria.</title>
        <authorList>
            <person name="Butler K."/>
        </authorList>
    </citation>
    <scope>NUCLEOTIDE SEQUENCE [LARGE SCALE GENOMIC DNA]</scope>
    <source>
        <strain evidence="1 2">DSM 16190</strain>
    </source>
</reference>
<proteinExistence type="predicted"/>
<dbReference type="OrthoDB" id="7063890at2"/>
<comment type="caution">
    <text evidence="1">The sequence shown here is derived from an EMBL/GenBank/DDBJ whole genome shotgun (WGS) entry which is preliminary data.</text>
</comment>
<dbReference type="EMBL" id="PYMC01000003">
    <property type="protein sequence ID" value="PSW06061.1"/>
    <property type="molecule type" value="Genomic_DNA"/>
</dbReference>
<sequence length="223" mass="26305">MSRELPDSVIDCLKNQMFIEMEHFLEKYFSFDEQFRIDAAQRFSAMLNTANDIRRGKATEHDLIDHYFEEGSHDENEFLQAMYDCFRELSAQTGEELKRSIYAHVNRGGEDWFPLVIIDKKMNDYNDLPKEVTVYRGCSVEEFYSKNFRQSWSVDKQIATIFAFTHFSNLDKHERVVVKALVDRNDIAWNRKLEGEVVLLPGFKPLCTTIAMTYDDYYKKLAN</sequence>
<dbReference type="AlphaFoldDB" id="A0A2T3N1B5"/>
<evidence type="ECO:0000313" key="1">
    <source>
        <dbReference type="EMBL" id="PSW06061.1"/>
    </source>
</evidence>
<evidence type="ECO:0000313" key="2">
    <source>
        <dbReference type="Proteomes" id="UP000240904"/>
    </source>
</evidence>
<dbReference type="RefSeq" id="WP_107282441.1">
    <property type="nucleotide sequence ID" value="NZ_PYMC01000003.1"/>
</dbReference>
<name>A0A2T3N1B5_9GAMM</name>
<keyword evidence="2" id="KW-1185">Reference proteome</keyword>
<dbReference type="Proteomes" id="UP000240904">
    <property type="component" value="Unassembled WGS sequence"/>
</dbReference>
<gene>
    <name evidence="1" type="ORF">C9I89_05980</name>
</gene>
<protein>
    <submittedName>
        <fullName evidence="1">Uncharacterized protein</fullName>
    </submittedName>
</protein>
<organism evidence="1 2">
    <name type="scientific">Photobacterium lipolyticum</name>
    <dbReference type="NCBI Taxonomy" id="266810"/>
    <lineage>
        <taxon>Bacteria</taxon>
        <taxon>Pseudomonadati</taxon>
        <taxon>Pseudomonadota</taxon>
        <taxon>Gammaproteobacteria</taxon>
        <taxon>Vibrionales</taxon>
        <taxon>Vibrionaceae</taxon>
        <taxon>Photobacterium</taxon>
    </lineage>
</organism>